<organism evidence="1">
    <name type="scientific">hydrothermal vent metagenome</name>
    <dbReference type="NCBI Taxonomy" id="652676"/>
    <lineage>
        <taxon>unclassified sequences</taxon>
        <taxon>metagenomes</taxon>
        <taxon>ecological metagenomes</taxon>
    </lineage>
</organism>
<accession>A0A3B1AKM7</accession>
<evidence type="ECO:0008006" key="2">
    <source>
        <dbReference type="Google" id="ProtNLM"/>
    </source>
</evidence>
<proteinExistence type="predicted"/>
<evidence type="ECO:0000313" key="1">
    <source>
        <dbReference type="EMBL" id="VAW99967.1"/>
    </source>
</evidence>
<reference evidence="1" key="1">
    <citation type="submission" date="2018-06" db="EMBL/GenBank/DDBJ databases">
        <authorList>
            <person name="Zhirakovskaya E."/>
        </authorList>
    </citation>
    <scope>NUCLEOTIDE SEQUENCE</scope>
</reference>
<sequence length="326" mass="34989">MKYPVLVLSLIILVSCQDENSTSQNVEKTVELNDVVPTENDVIKVFKASGDKQCQSSNSSLDMMSSELVSSGVDVICAFKGRATNTDLTSCGSVTGEINVFDINNSNLPDALVIGYKKISTLNMGIAYLEKCAINAIPKPVENIKVYKRDIQAQCQGEPMTPKLMAEQLISQGIIVRCAQKNTDGLVHAAVCGGTSGNINVFTINKNDAAQAILSGFNNVTELTNYTDSKCEPVYKKVYKDYQYSQCIGSPIAPQDMAQDLIAAGIVVKCSQRGSTGKLYAAVCNGLSGGRNIFEINSSDVTKATLNGFRPVSDLVNYTDVVCTAN</sequence>
<dbReference type="EMBL" id="UOFS01000042">
    <property type="protein sequence ID" value="VAW99967.1"/>
    <property type="molecule type" value="Genomic_DNA"/>
</dbReference>
<dbReference type="PROSITE" id="PS51257">
    <property type="entry name" value="PROKAR_LIPOPROTEIN"/>
    <property type="match status" value="1"/>
</dbReference>
<protein>
    <recommendedName>
        <fullName evidence="2">Lipoprotein</fullName>
    </recommendedName>
</protein>
<name>A0A3B1AKM7_9ZZZZ</name>
<gene>
    <name evidence="1" type="ORF">MNBD_GAMMA22-1059</name>
</gene>
<dbReference type="AlphaFoldDB" id="A0A3B1AKM7"/>